<dbReference type="Gene3D" id="3.10.450.50">
    <property type="match status" value="1"/>
</dbReference>
<dbReference type="SUPFAM" id="SSF54427">
    <property type="entry name" value="NTF2-like"/>
    <property type="match status" value="1"/>
</dbReference>
<name>A0A3P4B646_9BURK</name>
<dbReference type="Pfam" id="PF13577">
    <property type="entry name" value="SnoaL_4"/>
    <property type="match status" value="1"/>
</dbReference>
<sequence>MDGMDDAVRRAIEWDCSRLMLAFYDRFDNWDYEAMAAMFAEEGVWLRAGKRLVGRQSILDELSTRATTQVIRHVVTNLIVDVLDRQHARSSCYVTAWRYDDGRPRADPPVVRWPAMLVVVTAMLERRGACWQIAGKETRREFLFPEQG</sequence>
<evidence type="ECO:0000313" key="2">
    <source>
        <dbReference type="EMBL" id="VCU71757.1"/>
    </source>
</evidence>
<gene>
    <name evidence="2" type="ORF">PIGHUM_03847</name>
</gene>
<organism evidence="2 3">
    <name type="scientific">Pigmentiphaga humi</name>
    <dbReference type="NCBI Taxonomy" id="2478468"/>
    <lineage>
        <taxon>Bacteria</taxon>
        <taxon>Pseudomonadati</taxon>
        <taxon>Pseudomonadota</taxon>
        <taxon>Betaproteobacteria</taxon>
        <taxon>Burkholderiales</taxon>
        <taxon>Alcaligenaceae</taxon>
        <taxon>Pigmentiphaga</taxon>
    </lineage>
</organism>
<dbReference type="AlphaFoldDB" id="A0A3P4B646"/>
<protein>
    <recommendedName>
        <fullName evidence="1">SnoaL-like domain-containing protein</fullName>
    </recommendedName>
</protein>
<dbReference type="OrthoDB" id="8964892at2"/>
<dbReference type="InterPro" id="IPR037401">
    <property type="entry name" value="SnoaL-like"/>
</dbReference>
<evidence type="ECO:0000259" key="1">
    <source>
        <dbReference type="Pfam" id="PF13577"/>
    </source>
</evidence>
<reference evidence="2 3" key="1">
    <citation type="submission" date="2018-10" db="EMBL/GenBank/DDBJ databases">
        <authorList>
            <person name="Criscuolo A."/>
        </authorList>
    </citation>
    <scope>NUCLEOTIDE SEQUENCE [LARGE SCALE GENOMIC DNA]</scope>
    <source>
        <strain evidence="2">DnA1</strain>
    </source>
</reference>
<proteinExistence type="predicted"/>
<evidence type="ECO:0000313" key="3">
    <source>
        <dbReference type="Proteomes" id="UP000277294"/>
    </source>
</evidence>
<dbReference type="RefSeq" id="WP_160142356.1">
    <property type="nucleotide sequence ID" value="NZ_UWPJ01000029.1"/>
</dbReference>
<accession>A0A3P4B646</accession>
<feature type="domain" description="SnoaL-like" evidence="1">
    <location>
        <begin position="20"/>
        <end position="134"/>
    </location>
</feature>
<keyword evidence="3" id="KW-1185">Reference proteome</keyword>
<dbReference type="InterPro" id="IPR032710">
    <property type="entry name" value="NTF2-like_dom_sf"/>
</dbReference>
<dbReference type="Proteomes" id="UP000277294">
    <property type="component" value="Unassembled WGS sequence"/>
</dbReference>
<dbReference type="EMBL" id="UWPJ01000029">
    <property type="protein sequence ID" value="VCU71757.1"/>
    <property type="molecule type" value="Genomic_DNA"/>
</dbReference>